<dbReference type="Gene3D" id="1.10.10.10">
    <property type="entry name" value="Winged helix-like DNA-binding domain superfamily/Winged helix DNA-binding domain"/>
    <property type="match status" value="1"/>
</dbReference>
<protein>
    <recommendedName>
        <fullName evidence="1">HTH lysR-type domain-containing protein</fullName>
    </recommendedName>
</protein>
<proteinExistence type="predicted"/>
<dbReference type="PRINTS" id="PR00039">
    <property type="entry name" value="HTHLYSR"/>
</dbReference>
<dbReference type="PANTHER" id="PTHR30419">
    <property type="entry name" value="HTH-TYPE TRANSCRIPTIONAL REGULATOR YBHD"/>
    <property type="match status" value="1"/>
</dbReference>
<accession>A0A511B281</accession>
<dbReference type="RefSeq" id="WP_186805138.1">
    <property type="nucleotide sequence ID" value="NZ_BJUY01000023.1"/>
</dbReference>
<comment type="caution">
    <text evidence="2">The sequence shown here is derived from an EMBL/GenBank/DDBJ whole genome shotgun (WGS) entry which is preliminary data.</text>
</comment>
<reference evidence="2 3" key="1">
    <citation type="submission" date="2019-07" db="EMBL/GenBank/DDBJ databases">
        <title>Whole genome shotgun sequence of Alkalibacterium kapii NBRC 103247.</title>
        <authorList>
            <person name="Hosoyama A."/>
            <person name="Uohara A."/>
            <person name="Ohji S."/>
            <person name="Ichikawa N."/>
        </authorList>
    </citation>
    <scope>NUCLEOTIDE SEQUENCE [LARGE SCALE GENOMIC DNA]</scope>
    <source>
        <strain evidence="2 3">NBRC 103247</strain>
    </source>
</reference>
<dbReference type="EMBL" id="BJUY01000023">
    <property type="protein sequence ID" value="GEK91927.1"/>
    <property type="molecule type" value="Genomic_DNA"/>
</dbReference>
<gene>
    <name evidence="2" type="ORF">AKA01nite_15490</name>
</gene>
<dbReference type="PROSITE" id="PS50931">
    <property type="entry name" value="HTH_LYSR"/>
    <property type="match status" value="1"/>
</dbReference>
<feature type="domain" description="HTH lysR-type" evidence="1">
    <location>
        <begin position="1"/>
        <end position="51"/>
    </location>
</feature>
<dbReference type="GO" id="GO:0003700">
    <property type="term" value="F:DNA-binding transcription factor activity"/>
    <property type="evidence" value="ECO:0007669"/>
    <property type="project" value="InterPro"/>
</dbReference>
<dbReference type="GO" id="GO:0005829">
    <property type="term" value="C:cytosol"/>
    <property type="evidence" value="ECO:0007669"/>
    <property type="project" value="TreeGrafter"/>
</dbReference>
<dbReference type="SUPFAM" id="SSF46785">
    <property type="entry name" value="Winged helix' DNA-binding domain"/>
    <property type="match status" value="1"/>
</dbReference>
<keyword evidence="3" id="KW-1185">Reference proteome</keyword>
<dbReference type="AlphaFoldDB" id="A0A511B281"/>
<evidence type="ECO:0000259" key="1">
    <source>
        <dbReference type="PROSITE" id="PS50931"/>
    </source>
</evidence>
<dbReference type="InterPro" id="IPR050950">
    <property type="entry name" value="HTH-type_LysR_regulators"/>
</dbReference>
<dbReference type="Pfam" id="PF00126">
    <property type="entry name" value="HTH_1"/>
    <property type="match status" value="1"/>
</dbReference>
<evidence type="ECO:0000313" key="2">
    <source>
        <dbReference type="EMBL" id="GEK91927.1"/>
    </source>
</evidence>
<evidence type="ECO:0000313" key="3">
    <source>
        <dbReference type="Proteomes" id="UP000321662"/>
    </source>
</evidence>
<dbReference type="PANTHER" id="PTHR30419:SF8">
    <property type="entry name" value="NITROGEN ASSIMILATION TRANSCRIPTIONAL ACTIVATOR-RELATED"/>
    <property type="match status" value="1"/>
</dbReference>
<dbReference type="InterPro" id="IPR000847">
    <property type="entry name" value="LysR_HTH_N"/>
</dbReference>
<organism evidence="2 3">
    <name type="scientific">Alkalibacterium kapii</name>
    <dbReference type="NCBI Taxonomy" id="426704"/>
    <lineage>
        <taxon>Bacteria</taxon>
        <taxon>Bacillati</taxon>
        <taxon>Bacillota</taxon>
        <taxon>Bacilli</taxon>
        <taxon>Lactobacillales</taxon>
        <taxon>Carnobacteriaceae</taxon>
        <taxon>Alkalibacterium</taxon>
    </lineage>
</organism>
<dbReference type="InterPro" id="IPR036390">
    <property type="entry name" value="WH_DNA-bd_sf"/>
</dbReference>
<dbReference type="Proteomes" id="UP000321662">
    <property type="component" value="Unassembled WGS sequence"/>
</dbReference>
<dbReference type="InterPro" id="IPR036388">
    <property type="entry name" value="WH-like_DNA-bd_sf"/>
</dbReference>
<sequence length="51" mass="5901">MDIKQMQYFIAVVENDFNISQASKFLHVSQPALSQTISVLEKNENVVLFER</sequence>
<name>A0A511B281_9LACT</name>